<name>A0AAE8XFN9_9CAUD</name>
<organism evidence="1 2">
    <name type="scientific">Vibrio phage BUCT194</name>
    <dbReference type="NCBI Taxonomy" id="2859072"/>
    <lineage>
        <taxon>Viruses</taxon>
        <taxon>Duplodnaviria</taxon>
        <taxon>Heunggongvirae</taxon>
        <taxon>Uroviricota</taxon>
        <taxon>Caudoviricetes</taxon>
        <taxon>Schitoviridae</taxon>
        <taxon>Varunavirus</taxon>
        <taxon>Varunavirus BUCT194</taxon>
    </lineage>
</organism>
<accession>A0AAE8XFN9</accession>
<dbReference type="KEGG" id="vg:77933516"/>
<dbReference type="Proteomes" id="UP000828026">
    <property type="component" value="Segment"/>
</dbReference>
<protein>
    <submittedName>
        <fullName evidence="1">Uncharacterized protein</fullName>
    </submittedName>
</protein>
<dbReference type="GeneID" id="77933516"/>
<proteinExistence type="predicted"/>
<evidence type="ECO:0000313" key="2">
    <source>
        <dbReference type="Proteomes" id="UP000828026"/>
    </source>
</evidence>
<reference evidence="1 2" key="1">
    <citation type="submission" date="2021-06" db="EMBL/GenBank/DDBJ databases">
        <authorList>
            <person name="Chen R."/>
            <person name="Qin H."/>
            <person name="He S."/>
            <person name="Han P."/>
            <person name="Xu F."/>
            <person name="Sun H."/>
            <person name="Fan H."/>
            <person name="Tong Y."/>
        </authorList>
    </citation>
    <scope>NUCLEOTIDE SEQUENCE [LARGE SCALE GENOMIC DNA]</scope>
</reference>
<evidence type="ECO:0000313" key="1">
    <source>
        <dbReference type="EMBL" id="UAW01162.1"/>
    </source>
</evidence>
<keyword evidence="2" id="KW-1185">Reference proteome</keyword>
<sequence length="228" mass="25992">MTFEDIVNELKYGELNNHGMFMNQITEQDKQRLMHHCNIALVELCSRFPLITRELTVTQVEGVTSYVLTSEHTYQAPDQATLDKYIFESAEYPFNDDLVAILGVYDEIGNEIRMNDSTTSCTVFTPMYNIIEVPMEVDTNALFVLYQAKHPVITCNTSKIYIAAQFLPALLSYIAYRVYAAGTAQEHMVMANTLLQKYEMHCLQLRNTGVDSAIEWDANTRPCMGGWV</sequence>
<dbReference type="RefSeq" id="YP_010657597.1">
    <property type="nucleotide sequence ID" value="NC_070848.1"/>
</dbReference>
<dbReference type="EMBL" id="MZ447858">
    <property type="protein sequence ID" value="UAW01162.1"/>
    <property type="molecule type" value="Genomic_DNA"/>
</dbReference>